<proteinExistence type="predicted"/>
<accession>A0A2A8D5Q9</accession>
<dbReference type="Pfam" id="PF14155">
    <property type="entry name" value="DUF4307"/>
    <property type="match status" value="1"/>
</dbReference>
<keyword evidence="1" id="KW-1133">Transmembrane helix</keyword>
<evidence type="ECO:0008006" key="4">
    <source>
        <dbReference type="Google" id="ProtNLM"/>
    </source>
</evidence>
<keyword evidence="3" id="KW-1185">Reference proteome</keyword>
<sequence length="153" mass="16475">MTDPSHAQASETAAADSHADTLAQRYGAKPVRQRALSTRMWVLLAACVTVVAGAFIMWVQMDSQSRPSARDTGFTLISNDEAQGRFELSKNPQDTAVCSLKALNSSRVAVGWADVEIGPNNAEQGNTRVTQHSANLRILSEATTVTVDSCRLK</sequence>
<keyword evidence="1" id="KW-0812">Transmembrane</keyword>
<evidence type="ECO:0000313" key="3">
    <source>
        <dbReference type="Proteomes" id="UP000219947"/>
    </source>
</evidence>
<name>A0A2A8D5Q9_9MICC</name>
<dbReference type="RefSeq" id="WP_098042631.1">
    <property type="nucleotide sequence ID" value="NZ_PDEV01000002.1"/>
</dbReference>
<gene>
    <name evidence="2" type="ORF">CRM92_05930</name>
</gene>
<organism evidence="2 3">
    <name type="scientific">Rothia dentocariosa</name>
    <dbReference type="NCBI Taxonomy" id="2047"/>
    <lineage>
        <taxon>Bacteria</taxon>
        <taxon>Bacillati</taxon>
        <taxon>Actinomycetota</taxon>
        <taxon>Actinomycetes</taxon>
        <taxon>Micrococcales</taxon>
        <taxon>Micrococcaceae</taxon>
        <taxon>Rothia</taxon>
    </lineage>
</organism>
<dbReference type="EMBL" id="PDEV01000002">
    <property type="protein sequence ID" value="PEN16220.1"/>
    <property type="molecule type" value="Genomic_DNA"/>
</dbReference>
<dbReference type="InterPro" id="IPR025443">
    <property type="entry name" value="DUF4307"/>
</dbReference>
<dbReference type="AlphaFoldDB" id="A0A2A8D5Q9"/>
<reference evidence="2" key="1">
    <citation type="submission" date="2017-10" db="EMBL/GenBank/DDBJ databases">
        <title>Kefir isolates.</title>
        <authorList>
            <person name="Kim Y."/>
            <person name="Blasche S."/>
        </authorList>
    </citation>
    <scope>NUCLEOTIDE SEQUENCE [LARGE SCALE GENOMIC DNA]</scope>
    <source>
        <strain evidence="2">OG2-2</strain>
    </source>
</reference>
<evidence type="ECO:0000313" key="2">
    <source>
        <dbReference type="EMBL" id="PEN16220.1"/>
    </source>
</evidence>
<protein>
    <recommendedName>
        <fullName evidence="4">DUF4307 domain-containing protein</fullName>
    </recommendedName>
</protein>
<evidence type="ECO:0000256" key="1">
    <source>
        <dbReference type="SAM" id="Phobius"/>
    </source>
</evidence>
<dbReference type="Proteomes" id="UP000219947">
    <property type="component" value="Unassembled WGS sequence"/>
</dbReference>
<feature type="transmembrane region" description="Helical" evidence="1">
    <location>
        <begin position="40"/>
        <end position="59"/>
    </location>
</feature>
<keyword evidence="1" id="KW-0472">Membrane</keyword>
<comment type="caution">
    <text evidence="2">The sequence shown here is derived from an EMBL/GenBank/DDBJ whole genome shotgun (WGS) entry which is preliminary data.</text>
</comment>